<dbReference type="EMBL" id="JBGLYH010000022">
    <property type="protein sequence ID" value="MEZ7196971.1"/>
    <property type="molecule type" value="Genomic_DNA"/>
</dbReference>
<reference evidence="2 3" key="1">
    <citation type="submission" date="2024-08" db="EMBL/GenBank/DDBJ databases">
        <title>Sulfate-reducing bacteria isolated from formation water of the oil field in Kazakhstan and description of Pseudodesulfovibrio sp.</title>
        <authorList>
            <person name="Bidzhieva S.K."/>
            <person name="Tourova T.P."/>
            <person name="Grouzdev D.S."/>
            <person name="Beletsky A.V."/>
            <person name="Sokolova D.S."/>
            <person name="Samigullina S.R."/>
            <person name="Poltaraus A.B."/>
            <person name="Avtukh A.N."/>
            <person name="Tereshina V.M."/>
            <person name="Zhaparov N.S."/>
            <person name="Mardanov A.V."/>
            <person name="Nazina T.N."/>
        </authorList>
    </citation>
    <scope>NUCLEOTIDE SEQUENCE [LARGE SCALE GENOMIC DNA]</scope>
    <source>
        <strain evidence="2 3">9FUS</strain>
    </source>
</reference>
<evidence type="ECO:0000313" key="2">
    <source>
        <dbReference type="EMBL" id="MEZ7196971.1"/>
    </source>
</evidence>
<protein>
    <submittedName>
        <fullName evidence="2">Uncharacterized protein</fullName>
    </submittedName>
</protein>
<dbReference type="Proteomes" id="UP001568698">
    <property type="component" value="Unassembled WGS sequence"/>
</dbReference>
<dbReference type="RefSeq" id="WP_371386490.1">
    <property type="nucleotide sequence ID" value="NZ_JBGLYH010000022.1"/>
</dbReference>
<evidence type="ECO:0000313" key="3">
    <source>
        <dbReference type="Proteomes" id="UP001568698"/>
    </source>
</evidence>
<keyword evidence="1" id="KW-1133">Transmembrane helix</keyword>
<keyword evidence="3" id="KW-1185">Reference proteome</keyword>
<keyword evidence="1" id="KW-0812">Transmembrane</keyword>
<evidence type="ECO:0000256" key="1">
    <source>
        <dbReference type="SAM" id="Phobius"/>
    </source>
</evidence>
<accession>A0ABV4K1Y7</accession>
<feature type="transmembrane region" description="Helical" evidence="1">
    <location>
        <begin position="12"/>
        <end position="33"/>
    </location>
</feature>
<comment type="caution">
    <text evidence="2">The sequence shown here is derived from an EMBL/GenBank/DDBJ whole genome shotgun (WGS) entry which is preliminary data.</text>
</comment>
<dbReference type="PROSITE" id="PS51257">
    <property type="entry name" value="PROKAR_LIPOPROTEIN"/>
    <property type="match status" value="1"/>
</dbReference>
<proteinExistence type="predicted"/>
<name>A0ABV4K1Y7_9BACT</name>
<keyword evidence="1" id="KW-0472">Membrane</keyword>
<organism evidence="2 3">
    <name type="scientific">Pseudodesulfovibrio karagichevae</name>
    <dbReference type="NCBI Taxonomy" id="3239305"/>
    <lineage>
        <taxon>Bacteria</taxon>
        <taxon>Pseudomonadati</taxon>
        <taxon>Thermodesulfobacteriota</taxon>
        <taxon>Desulfovibrionia</taxon>
        <taxon>Desulfovibrionales</taxon>
        <taxon>Desulfovibrionaceae</taxon>
    </lineage>
</organism>
<sequence>MNCGHRIIKTIKWIVISVALLSVLFAGGCWLLLELTSPSHDSDDALLHNFANNRAIFEGIVAKVQDDGDIIRIGKNWYKLADWIARSDNPDRIVQYRKLFKEISIDSGIHVTYSSAGKARVLFYSSWTGFLSPGSCKGYAYEPYPIDAAILVDSIDGYKPKANRSSFWRIYRGIKEENNWYLYYESDE</sequence>
<gene>
    <name evidence="2" type="ORF">AB6M95_09440</name>
</gene>